<keyword evidence="3" id="KW-1185">Reference proteome</keyword>
<organism evidence="2 3">
    <name type="scientific">Amblyomma americanum</name>
    <name type="common">Lone star tick</name>
    <dbReference type="NCBI Taxonomy" id="6943"/>
    <lineage>
        <taxon>Eukaryota</taxon>
        <taxon>Metazoa</taxon>
        <taxon>Ecdysozoa</taxon>
        <taxon>Arthropoda</taxon>
        <taxon>Chelicerata</taxon>
        <taxon>Arachnida</taxon>
        <taxon>Acari</taxon>
        <taxon>Parasitiformes</taxon>
        <taxon>Ixodida</taxon>
        <taxon>Ixodoidea</taxon>
        <taxon>Ixodidae</taxon>
        <taxon>Amblyomminae</taxon>
        <taxon>Amblyomma</taxon>
    </lineage>
</organism>
<dbReference type="Pfam" id="PF21788">
    <property type="entry name" value="TNP-like_GBD"/>
    <property type="match status" value="1"/>
</dbReference>
<feature type="non-terminal residue" evidence="2">
    <location>
        <position position="196"/>
    </location>
</feature>
<gene>
    <name evidence="2" type="ORF">V5799_031710</name>
</gene>
<reference evidence="2 3" key="1">
    <citation type="journal article" date="2023" name="Arcadia Sci">
        <title>De novo assembly of a long-read Amblyomma americanum tick genome.</title>
        <authorList>
            <person name="Chou S."/>
            <person name="Poskanzer K.E."/>
            <person name="Rollins M."/>
            <person name="Thuy-Boun P.S."/>
        </authorList>
    </citation>
    <scope>NUCLEOTIDE SEQUENCE [LARGE SCALE GENOMIC DNA]</scope>
    <source>
        <strain evidence="2">F_SG_1</strain>
        <tissue evidence="2">Salivary glands</tissue>
    </source>
</reference>
<dbReference type="AlphaFoldDB" id="A0AAQ4DT91"/>
<dbReference type="InterPro" id="IPR048366">
    <property type="entry name" value="TNP-like_GBD"/>
</dbReference>
<evidence type="ECO:0000313" key="2">
    <source>
        <dbReference type="EMBL" id="KAK8765681.1"/>
    </source>
</evidence>
<name>A0AAQ4DT91_AMBAM</name>
<accession>A0AAQ4DT91</accession>
<feature type="domain" description="Transposable element P transposase-like GTP-binding insertion" evidence="1">
    <location>
        <begin position="70"/>
        <end position="189"/>
    </location>
</feature>
<dbReference type="Proteomes" id="UP001321473">
    <property type="component" value="Unassembled WGS sequence"/>
</dbReference>
<comment type="caution">
    <text evidence="2">The sequence shown here is derived from an EMBL/GenBank/DDBJ whole genome shotgun (WGS) entry which is preliminary data.</text>
</comment>
<evidence type="ECO:0000313" key="3">
    <source>
        <dbReference type="Proteomes" id="UP001321473"/>
    </source>
</evidence>
<dbReference type="EMBL" id="JARKHS020027127">
    <property type="protein sequence ID" value="KAK8765681.1"/>
    <property type="molecule type" value="Genomic_DNA"/>
</dbReference>
<proteinExistence type="predicted"/>
<sequence length="196" mass="22404">MPPKRARLRLILHPRVTTLTLVEYYCETGFHHKTCVLLVGINGGMEHPSTSFQHPCDSSKDIHCIIDPPHIIKCIRNNLQKVGKFLLPQGQEVYHYYYKELLEYEEQQAGLRAVAKLTKAHVHPNAFQKMSVKLAVQLFSASTATAMEFYSNHDACKKLHGSTATSDFTRRMNSLFDALNSRRPEHVQYNEAEHIA</sequence>
<evidence type="ECO:0000259" key="1">
    <source>
        <dbReference type="Pfam" id="PF21788"/>
    </source>
</evidence>
<protein>
    <recommendedName>
        <fullName evidence="1">Transposable element P transposase-like GTP-binding insertion domain-containing protein</fullName>
    </recommendedName>
</protein>